<dbReference type="EMBL" id="CP060718">
    <property type="protein sequence ID" value="QNN67163.1"/>
    <property type="molecule type" value="Genomic_DNA"/>
</dbReference>
<evidence type="ECO:0000313" key="2">
    <source>
        <dbReference type="EMBL" id="QNN67163.1"/>
    </source>
</evidence>
<dbReference type="GO" id="GO:0016740">
    <property type="term" value="F:transferase activity"/>
    <property type="evidence" value="ECO:0007669"/>
    <property type="project" value="UniProtKB-KW"/>
</dbReference>
<dbReference type="InterPro" id="IPR001173">
    <property type="entry name" value="Glyco_trans_2-like"/>
</dbReference>
<keyword evidence="2" id="KW-0808">Transferase</keyword>
<organism evidence="2 3">
    <name type="scientific">Sphingomonas lutea</name>
    <dbReference type="NCBI Taxonomy" id="1045317"/>
    <lineage>
        <taxon>Bacteria</taxon>
        <taxon>Pseudomonadati</taxon>
        <taxon>Pseudomonadota</taxon>
        <taxon>Alphaproteobacteria</taxon>
        <taxon>Sphingomonadales</taxon>
        <taxon>Sphingomonadaceae</taxon>
        <taxon>Sphingomonas</taxon>
    </lineage>
</organism>
<evidence type="ECO:0000259" key="1">
    <source>
        <dbReference type="Pfam" id="PF00535"/>
    </source>
</evidence>
<protein>
    <submittedName>
        <fullName evidence="2">Glycosyltransferase</fullName>
    </submittedName>
</protein>
<dbReference type="AlphaFoldDB" id="A0A7G9SH38"/>
<feature type="domain" description="Glycosyltransferase 2-like" evidence="1">
    <location>
        <begin position="57"/>
        <end position="153"/>
    </location>
</feature>
<dbReference type="Pfam" id="PF00535">
    <property type="entry name" value="Glycos_transf_2"/>
    <property type="match status" value="1"/>
</dbReference>
<dbReference type="KEGG" id="slut:H9L13_11115"/>
<dbReference type="InterPro" id="IPR029044">
    <property type="entry name" value="Nucleotide-diphossugar_trans"/>
</dbReference>
<keyword evidence="3" id="KW-1185">Reference proteome</keyword>
<reference evidence="2 3" key="1">
    <citation type="submission" date="2020-08" db="EMBL/GenBank/DDBJ databases">
        <title>Genome sequence of Sphingomonas lutea KCTC 23642T.</title>
        <authorList>
            <person name="Hyun D.-W."/>
            <person name="Bae J.-W."/>
        </authorList>
    </citation>
    <scope>NUCLEOTIDE SEQUENCE [LARGE SCALE GENOMIC DNA]</scope>
    <source>
        <strain evidence="2 3">KCTC 23642</strain>
    </source>
</reference>
<dbReference type="SUPFAM" id="SSF53448">
    <property type="entry name" value="Nucleotide-diphospho-sugar transferases"/>
    <property type="match status" value="1"/>
</dbReference>
<accession>A0A7G9SH38</accession>
<dbReference type="RefSeq" id="WP_187537755.1">
    <property type="nucleotide sequence ID" value="NZ_BAABJT010000001.1"/>
</dbReference>
<evidence type="ECO:0000313" key="3">
    <source>
        <dbReference type="Proteomes" id="UP000515971"/>
    </source>
</evidence>
<dbReference type="Gene3D" id="3.90.550.10">
    <property type="entry name" value="Spore Coat Polysaccharide Biosynthesis Protein SpsA, Chain A"/>
    <property type="match status" value="1"/>
</dbReference>
<sequence length="285" mass="31382">MKPLSERQAKIARALAVDGPLRLFAKPLFRAALAGQVQWFAARMGAPRTLPEGKVTAVIKTFERPRRCKALVASIRRGWPDLPIIVVDDSRAPGDYPGCRVIRLPFNVGLSAGRNAGLAAVETEYVLNLDDDFLFERGTAVDGALALLEQHPQVDLLAGLVIDLPLLIRHDSSHARLFGAPPAPIIAAGTMVGPVRVMDKVPNFFLARTAAVKAIGWDPELKLLEHADFFSRARGRIVSAQWDGWRILHQRDPFDRHYRIFRDNAAESLAHLKRKYGLGSPPSAA</sequence>
<dbReference type="Proteomes" id="UP000515971">
    <property type="component" value="Chromosome"/>
</dbReference>
<name>A0A7G9SH38_9SPHN</name>
<proteinExistence type="predicted"/>
<gene>
    <name evidence="2" type="ORF">H9L13_11115</name>
</gene>
<dbReference type="PANTHER" id="PTHR15046:SF3">
    <property type="entry name" value="BETA-1,4 N-ACETYLGALACTOSAMINYLTRANSFERASE 2-LIKE"/>
    <property type="match status" value="1"/>
</dbReference>
<dbReference type="PANTHER" id="PTHR15046">
    <property type="entry name" value="GLYCO_TRANS_2-LIKE DOMAIN-CONTAINING PROTEIN"/>
    <property type="match status" value="1"/>
</dbReference>